<accession>A0A4P6FAI6</accession>
<dbReference type="GO" id="GO:0008270">
    <property type="term" value="F:zinc ion binding"/>
    <property type="evidence" value="ECO:0007669"/>
    <property type="project" value="InterPro"/>
</dbReference>
<dbReference type="PROSITE" id="PS50271">
    <property type="entry name" value="ZF_UBP"/>
    <property type="match status" value="1"/>
</dbReference>
<evidence type="ECO:0000259" key="2">
    <source>
        <dbReference type="PROSITE" id="PS50271"/>
    </source>
</evidence>
<dbReference type="OrthoDB" id="57886at2"/>
<name>A0A4P6FAI6_9MICO</name>
<evidence type="ECO:0000313" key="3">
    <source>
        <dbReference type="EMBL" id="QAY72814.1"/>
    </source>
</evidence>
<dbReference type="RefSeq" id="WP_129189424.1">
    <property type="nucleotide sequence ID" value="NZ_CP035491.1"/>
</dbReference>
<dbReference type="Gene3D" id="3.30.40.10">
    <property type="entry name" value="Zinc/RING finger domain, C3HC4 (zinc finger)"/>
    <property type="match status" value="1"/>
</dbReference>
<proteinExistence type="predicted"/>
<dbReference type="InterPro" id="IPR001607">
    <property type="entry name" value="Znf_UBP"/>
</dbReference>
<dbReference type="KEGG" id="agf:ET445_05110"/>
<dbReference type="EMBL" id="CP035491">
    <property type="protein sequence ID" value="QAY72814.1"/>
    <property type="molecule type" value="Genomic_DNA"/>
</dbReference>
<dbReference type="SUPFAM" id="SSF57850">
    <property type="entry name" value="RING/U-box"/>
    <property type="match status" value="1"/>
</dbReference>
<feature type="region of interest" description="Disordered" evidence="1">
    <location>
        <begin position="85"/>
        <end position="114"/>
    </location>
</feature>
<sequence length="114" mass="12757">MSDLTAPGAAPPPPQGTECRDCLALDGWWFHLRRCVECGHIGCCDSSPMQHARNHAYETGHRVATSFEPGEDWFWDYFDDASAKRVPLPPPESRPDEQSVPGGNAPPNWRELLR</sequence>
<dbReference type="Proteomes" id="UP000291259">
    <property type="component" value="Chromosome"/>
</dbReference>
<dbReference type="InterPro" id="IPR013083">
    <property type="entry name" value="Znf_RING/FYVE/PHD"/>
</dbReference>
<organism evidence="3 4">
    <name type="scientific">Agromyces protaetiae</name>
    <dbReference type="NCBI Taxonomy" id="2509455"/>
    <lineage>
        <taxon>Bacteria</taxon>
        <taxon>Bacillati</taxon>
        <taxon>Actinomycetota</taxon>
        <taxon>Actinomycetes</taxon>
        <taxon>Micrococcales</taxon>
        <taxon>Microbacteriaceae</taxon>
        <taxon>Agromyces</taxon>
    </lineage>
</organism>
<gene>
    <name evidence="3" type="ORF">ET445_05110</name>
</gene>
<dbReference type="AlphaFoldDB" id="A0A4P6FAI6"/>
<protein>
    <recommendedName>
        <fullName evidence="2">UBP-type domain-containing protein</fullName>
    </recommendedName>
</protein>
<keyword evidence="4" id="KW-1185">Reference proteome</keyword>
<feature type="domain" description="UBP-type" evidence="2">
    <location>
        <begin position="1"/>
        <end position="106"/>
    </location>
</feature>
<evidence type="ECO:0000313" key="4">
    <source>
        <dbReference type="Proteomes" id="UP000291259"/>
    </source>
</evidence>
<dbReference type="Pfam" id="PF02148">
    <property type="entry name" value="zf-UBP"/>
    <property type="match status" value="1"/>
</dbReference>
<evidence type="ECO:0000256" key="1">
    <source>
        <dbReference type="SAM" id="MobiDB-lite"/>
    </source>
</evidence>
<reference evidence="3 4" key="1">
    <citation type="submission" date="2019-01" db="EMBL/GenBank/DDBJ databases">
        <title>Genome sequencing of strain FW100M-8.</title>
        <authorList>
            <person name="Heo J."/>
            <person name="Kim S.-J."/>
            <person name="Kim J.-S."/>
            <person name="Hong S.-B."/>
            <person name="Kwon S.-W."/>
        </authorList>
    </citation>
    <scope>NUCLEOTIDE SEQUENCE [LARGE SCALE GENOMIC DNA]</scope>
    <source>
        <strain evidence="3 4">FW100M-8</strain>
    </source>
</reference>